<dbReference type="OrthoDB" id="3364132at2759"/>
<feature type="region of interest" description="Disordered" evidence="1">
    <location>
        <begin position="398"/>
        <end position="467"/>
    </location>
</feature>
<evidence type="ECO:0000256" key="1">
    <source>
        <dbReference type="SAM" id="MobiDB-lite"/>
    </source>
</evidence>
<dbReference type="GeneID" id="63685721"/>
<accession>M5FPG6</accession>
<dbReference type="PANTHER" id="PTHR36223:SF5">
    <property type="entry name" value="BETA-LACTAMASE-TYPE TRANSPEPTIDASE FOLD DOMAIN CONTAINING PROTEIN"/>
    <property type="match status" value="1"/>
</dbReference>
<evidence type="ECO:0000313" key="4">
    <source>
        <dbReference type="Proteomes" id="UP000030653"/>
    </source>
</evidence>
<name>M5FPG6_DACPD</name>
<keyword evidence="4" id="KW-1185">Reference proteome</keyword>
<dbReference type="Proteomes" id="UP000030653">
    <property type="component" value="Unassembled WGS sequence"/>
</dbReference>
<feature type="region of interest" description="Disordered" evidence="1">
    <location>
        <begin position="234"/>
        <end position="331"/>
    </location>
</feature>
<dbReference type="RefSeq" id="XP_040625448.1">
    <property type="nucleotide sequence ID" value="XM_040770659.1"/>
</dbReference>
<dbReference type="HOGENOM" id="CLU_501540_0_0_1"/>
<feature type="domain" description="DUF7918" evidence="2">
    <location>
        <begin position="9"/>
        <end position="219"/>
    </location>
</feature>
<dbReference type="EMBL" id="JH795873">
    <property type="protein sequence ID" value="EJT98550.1"/>
    <property type="molecule type" value="Genomic_DNA"/>
</dbReference>
<dbReference type="Pfam" id="PF25534">
    <property type="entry name" value="DUF7918"/>
    <property type="match status" value="1"/>
</dbReference>
<reference evidence="3 4" key="1">
    <citation type="journal article" date="2012" name="Science">
        <title>The Paleozoic origin of enzymatic lignin decomposition reconstructed from 31 fungal genomes.</title>
        <authorList>
            <person name="Floudas D."/>
            <person name="Binder M."/>
            <person name="Riley R."/>
            <person name="Barry K."/>
            <person name="Blanchette R.A."/>
            <person name="Henrissat B."/>
            <person name="Martinez A.T."/>
            <person name="Otillar R."/>
            <person name="Spatafora J.W."/>
            <person name="Yadav J.S."/>
            <person name="Aerts A."/>
            <person name="Benoit I."/>
            <person name="Boyd A."/>
            <person name="Carlson A."/>
            <person name="Copeland A."/>
            <person name="Coutinho P.M."/>
            <person name="de Vries R.P."/>
            <person name="Ferreira P."/>
            <person name="Findley K."/>
            <person name="Foster B."/>
            <person name="Gaskell J."/>
            <person name="Glotzer D."/>
            <person name="Gorecki P."/>
            <person name="Heitman J."/>
            <person name="Hesse C."/>
            <person name="Hori C."/>
            <person name="Igarashi K."/>
            <person name="Jurgens J.A."/>
            <person name="Kallen N."/>
            <person name="Kersten P."/>
            <person name="Kohler A."/>
            <person name="Kuees U."/>
            <person name="Kumar T.K.A."/>
            <person name="Kuo A."/>
            <person name="LaButti K."/>
            <person name="Larrondo L.F."/>
            <person name="Lindquist E."/>
            <person name="Ling A."/>
            <person name="Lombard V."/>
            <person name="Lucas S."/>
            <person name="Lundell T."/>
            <person name="Martin R."/>
            <person name="McLaughlin D.J."/>
            <person name="Morgenstern I."/>
            <person name="Morin E."/>
            <person name="Murat C."/>
            <person name="Nagy L.G."/>
            <person name="Nolan M."/>
            <person name="Ohm R.A."/>
            <person name="Patyshakuliyeva A."/>
            <person name="Rokas A."/>
            <person name="Ruiz-Duenas F.J."/>
            <person name="Sabat G."/>
            <person name="Salamov A."/>
            <person name="Samejima M."/>
            <person name="Schmutz J."/>
            <person name="Slot J.C."/>
            <person name="St John F."/>
            <person name="Stenlid J."/>
            <person name="Sun H."/>
            <person name="Sun S."/>
            <person name="Syed K."/>
            <person name="Tsang A."/>
            <person name="Wiebenga A."/>
            <person name="Young D."/>
            <person name="Pisabarro A."/>
            <person name="Eastwood D.C."/>
            <person name="Martin F."/>
            <person name="Cullen D."/>
            <person name="Grigoriev I.V."/>
            <person name="Hibbett D.S."/>
        </authorList>
    </citation>
    <scope>NUCLEOTIDE SEQUENCE [LARGE SCALE GENOMIC DNA]</scope>
    <source>
        <strain evidence="3 4">DJM-731 SS1</strain>
    </source>
</reference>
<evidence type="ECO:0000313" key="3">
    <source>
        <dbReference type="EMBL" id="EJT98550.1"/>
    </source>
</evidence>
<proteinExistence type="predicted"/>
<feature type="region of interest" description="Disordered" evidence="1">
    <location>
        <begin position="497"/>
        <end position="543"/>
    </location>
</feature>
<evidence type="ECO:0000259" key="2">
    <source>
        <dbReference type="Pfam" id="PF25534"/>
    </source>
</evidence>
<feature type="compositionally biased region" description="Acidic residues" evidence="1">
    <location>
        <begin position="262"/>
        <end position="274"/>
    </location>
</feature>
<sequence>MRLGSYSAIITSNESRLEEYQVQVSHEGRMATCWVASNEGQRFGVNCNLGKGQDTLRIRLFADGVLLDKRIADKMHHCCLSGNRLNSREKRPFEFAQGVVPIEEFDPPEVEEDEDEEDGAARIQARDTEMWSERGTITVEFFRVKVEYGQLPPPEEHRYFATSSQGLHTIRVGRTEISHRLRLRNIINVEPDAQDEPLVTFKFKHRPRAWLEMYGIIPRGELDLIAGLTLSSLEGEGEESRKRRRSPTPVYVKKLARLGMGEDGEESAEDEQNMDDSGQPRHTLNHTRVADEPLMTTDPEDDADSSSPSSEGNASIAAQPGTPTLTPPAKSRALDLGLSTSVPLTTNGMGQFSFALPHGQGGPGALELENQGHAVPAPVGGLGGEDKHGETFLLYRDGGDEDSPIQPRTPTHPHAHTHTHTYMQENGRDADGRSPTKRRRSEGMRSMAEGEGSGRPLITPPVEMPEVDTRSNLPFVEMETGFVPSGMLVMDGDTPTMGDSMDPTPTNSIAPTPTPTPQFVQESSMCTRAADGPPIPSDAMESD</sequence>
<dbReference type="InterPro" id="IPR057678">
    <property type="entry name" value="DUF7918"/>
</dbReference>
<dbReference type="PANTHER" id="PTHR36223">
    <property type="entry name" value="BETA-LACTAMASE-TYPE TRANSPEPTIDASE FOLD DOMAIN CONTAINING PROTEIN"/>
    <property type="match status" value="1"/>
</dbReference>
<protein>
    <recommendedName>
        <fullName evidence="2">DUF7918 domain-containing protein</fullName>
    </recommendedName>
</protein>
<dbReference type="AlphaFoldDB" id="M5FPG6"/>
<feature type="compositionally biased region" description="Polar residues" evidence="1">
    <location>
        <begin position="503"/>
        <end position="526"/>
    </location>
</feature>
<organism evidence="3 4">
    <name type="scientific">Dacryopinax primogenitus (strain DJM 731)</name>
    <name type="common">Brown rot fungus</name>
    <dbReference type="NCBI Taxonomy" id="1858805"/>
    <lineage>
        <taxon>Eukaryota</taxon>
        <taxon>Fungi</taxon>
        <taxon>Dikarya</taxon>
        <taxon>Basidiomycota</taxon>
        <taxon>Agaricomycotina</taxon>
        <taxon>Dacrymycetes</taxon>
        <taxon>Dacrymycetales</taxon>
        <taxon>Dacrymycetaceae</taxon>
        <taxon>Dacryopinax</taxon>
    </lineage>
</organism>
<gene>
    <name evidence="3" type="ORF">DACRYDRAFT_118789</name>
</gene>